<dbReference type="PANTHER" id="PTHR19303">
    <property type="entry name" value="TRANSPOSON"/>
    <property type="match status" value="1"/>
</dbReference>
<dbReference type="AlphaFoldDB" id="A0A6G0WDS4"/>
<reference evidence="3 4" key="1">
    <citation type="submission" date="2019-07" db="EMBL/GenBank/DDBJ databases">
        <title>Genomics analysis of Aphanomyces spp. identifies a new class of oomycete effector associated with host adaptation.</title>
        <authorList>
            <person name="Gaulin E."/>
        </authorList>
    </citation>
    <scope>NUCLEOTIDE SEQUENCE [LARGE SCALE GENOMIC DNA]</scope>
    <source>
        <strain evidence="3 4">ATCC 201684</strain>
    </source>
</reference>
<dbReference type="GO" id="GO:0005634">
    <property type="term" value="C:nucleus"/>
    <property type="evidence" value="ECO:0007669"/>
    <property type="project" value="TreeGrafter"/>
</dbReference>
<dbReference type="PANTHER" id="PTHR19303:SF57">
    <property type="entry name" value="HTH CENPB-TYPE DOMAIN-CONTAINING PROTEIN"/>
    <property type="match status" value="1"/>
</dbReference>
<protein>
    <recommendedName>
        <fullName evidence="2">HTH CENPB-type domain-containing protein</fullName>
    </recommendedName>
</protein>
<evidence type="ECO:0000313" key="4">
    <source>
        <dbReference type="Proteomes" id="UP000481153"/>
    </source>
</evidence>
<dbReference type="InterPro" id="IPR050863">
    <property type="entry name" value="CenT-Element_Derived"/>
</dbReference>
<evidence type="ECO:0000259" key="2">
    <source>
        <dbReference type="PROSITE" id="PS51253"/>
    </source>
</evidence>
<dbReference type="InterPro" id="IPR006600">
    <property type="entry name" value="HTH_CenpB_DNA-bd_dom"/>
</dbReference>
<dbReference type="Proteomes" id="UP000481153">
    <property type="component" value="Unassembled WGS sequence"/>
</dbReference>
<accession>A0A6G0WDS4</accession>
<name>A0A6G0WDS4_9STRA</name>
<proteinExistence type="predicted"/>
<dbReference type="GO" id="GO:0003677">
    <property type="term" value="F:DNA binding"/>
    <property type="evidence" value="ECO:0007669"/>
    <property type="project" value="UniProtKB-KW"/>
</dbReference>
<dbReference type="Pfam" id="PF03221">
    <property type="entry name" value="HTH_Tnp_Tc5"/>
    <property type="match status" value="1"/>
</dbReference>
<organism evidence="3 4">
    <name type="scientific">Aphanomyces euteiches</name>
    <dbReference type="NCBI Taxonomy" id="100861"/>
    <lineage>
        <taxon>Eukaryota</taxon>
        <taxon>Sar</taxon>
        <taxon>Stramenopiles</taxon>
        <taxon>Oomycota</taxon>
        <taxon>Saprolegniomycetes</taxon>
        <taxon>Saprolegniales</taxon>
        <taxon>Verrucalvaceae</taxon>
        <taxon>Aphanomyces</taxon>
    </lineage>
</organism>
<sequence length="378" mass="43763">MDLRRDGIPVSHLLLQIKAKDAAVEAGIPEDKFRASMPWVEGFKRRWNFAMRAITRSGKANEAQGQTQLDSFSTRIQQVIHDHKIVKIFNADQTAVNFEMIPTKTLSKEGLKTVWVMAAGKDKERVSVMLMADADGIKYPAFIVMKTTKSKVPKNVQENLQQRNGFGKMVWSDIEWLHENHPSRIYANPTAWWNAHISMQFLKYYFGHREGKDLPNVLLLWDDFSAHFTKEVLAYCKLVNVVIEKIPPSFTWICQPADVAWMKPFKSRIREQWVQFLRQQIEIKRPNERFNLKSPDRFDIVEWINLAWDALPISTIINGFVKCKIILNEELTDDREEKEEANSIDAIDVALALQSQGLLRGQPVDETSDMFFERPISE</sequence>
<dbReference type="Pfam" id="PF03184">
    <property type="entry name" value="DDE_1"/>
    <property type="match status" value="1"/>
</dbReference>
<comment type="caution">
    <text evidence="3">The sequence shown here is derived from an EMBL/GenBank/DDBJ whole genome shotgun (WGS) entry which is preliminary data.</text>
</comment>
<keyword evidence="4" id="KW-1185">Reference proteome</keyword>
<evidence type="ECO:0000256" key="1">
    <source>
        <dbReference type="ARBA" id="ARBA00023125"/>
    </source>
</evidence>
<gene>
    <name evidence="3" type="ORF">Ae201684_015974</name>
</gene>
<feature type="domain" description="HTH CENPB-type" evidence="2">
    <location>
        <begin position="1"/>
        <end position="53"/>
    </location>
</feature>
<dbReference type="Gene3D" id="1.10.10.60">
    <property type="entry name" value="Homeodomain-like"/>
    <property type="match status" value="1"/>
</dbReference>
<dbReference type="InterPro" id="IPR004875">
    <property type="entry name" value="DDE_SF_endonuclease_dom"/>
</dbReference>
<dbReference type="EMBL" id="VJMJ01000237">
    <property type="protein sequence ID" value="KAF0725641.1"/>
    <property type="molecule type" value="Genomic_DNA"/>
</dbReference>
<dbReference type="PROSITE" id="PS51253">
    <property type="entry name" value="HTH_CENPB"/>
    <property type="match status" value="1"/>
</dbReference>
<keyword evidence="1" id="KW-0238">DNA-binding</keyword>
<dbReference type="VEuPathDB" id="FungiDB:AeMF1_007831"/>
<evidence type="ECO:0000313" key="3">
    <source>
        <dbReference type="EMBL" id="KAF0725641.1"/>
    </source>
</evidence>